<proteinExistence type="predicted"/>
<reference evidence="1" key="1">
    <citation type="submission" date="2018-02" db="EMBL/GenBank/DDBJ databases">
        <title>Rhizophora mucronata_Transcriptome.</title>
        <authorList>
            <person name="Meera S.P."/>
            <person name="Sreeshan A."/>
            <person name="Augustine A."/>
        </authorList>
    </citation>
    <scope>NUCLEOTIDE SEQUENCE</scope>
    <source>
        <tissue evidence="1">Leaf</tissue>
    </source>
</reference>
<organism evidence="1">
    <name type="scientific">Rhizophora mucronata</name>
    <name type="common">Asiatic mangrove</name>
    <dbReference type="NCBI Taxonomy" id="61149"/>
    <lineage>
        <taxon>Eukaryota</taxon>
        <taxon>Viridiplantae</taxon>
        <taxon>Streptophyta</taxon>
        <taxon>Embryophyta</taxon>
        <taxon>Tracheophyta</taxon>
        <taxon>Spermatophyta</taxon>
        <taxon>Magnoliopsida</taxon>
        <taxon>eudicotyledons</taxon>
        <taxon>Gunneridae</taxon>
        <taxon>Pentapetalae</taxon>
        <taxon>rosids</taxon>
        <taxon>fabids</taxon>
        <taxon>Malpighiales</taxon>
        <taxon>Rhizophoraceae</taxon>
        <taxon>Rhizophora</taxon>
    </lineage>
</organism>
<sequence>MYLATILDKSQSKQSTD</sequence>
<dbReference type="EMBL" id="GGEC01000566">
    <property type="protein sequence ID" value="MBW81049.1"/>
    <property type="molecule type" value="Transcribed_RNA"/>
</dbReference>
<dbReference type="AlphaFoldDB" id="A0A2P2IIJ7"/>
<name>A0A2P2IIJ7_RHIMU</name>
<evidence type="ECO:0000313" key="1">
    <source>
        <dbReference type="EMBL" id="MBW81049.1"/>
    </source>
</evidence>
<protein>
    <submittedName>
        <fullName evidence="1">Uncharacterized protein</fullName>
    </submittedName>
</protein>
<accession>A0A2P2IIJ7</accession>